<dbReference type="Proteomes" id="UP000290565">
    <property type="component" value="Unassembled WGS sequence"/>
</dbReference>
<gene>
    <name evidence="1" type="ORF">XH94_04385</name>
</gene>
<sequence>MANHLSSGSISSGLSKGLVAGESFNDSCIEQCAVRRAERRTLLTEKVIGDRDPMVGIGNDEIMARTCIFTREQEMRVRNDERVGWARFREAEGLRSDLRSGNIELLV</sequence>
<reference evidence="1 2" key="1">
    <citation type="submission" date="2015-04" db="EMBL/GenBank/DDBJ databases">
        <title>Comparative genomics of rhizobia nodulating Arachis hypogaea in China.</title>
        <authorList>
            <person name="Li Y."/>
        </authorList>
    </citation>
    <scope>NUCLEOTIDE SEQUENCE [LARGE SCALE GENOMIC DNA]</scope>
    <source>
        <strain evidence="1 2">CCBAU 51787</strain>
    </source>
</reference>
<dbReference type="RefSeq" id="WP_245508475.1">
    <property type="nucleotide sequence ID" value="NZ_LBJM01000010.1"/>
</dbReference>
<dbReference type="EMBL" id="LBJM01000010">
    <property type="protein sequence ID" value="RXH41902.1"/>
    <property type="molecule type" value="Genomic_DNA"/>
</dbReference>
<proteinExistence type="predicted"/>
<dbReference type="AlphaFoldDB" id="A0A4Q0SQZ6"/>
<organism evidence="1 2">
    <name type="scientific">Bradyrhizobium zhanjiangense</name>
    <dbReference type="NCBI Taxonomy" id="1325107"/>
    <lineage>
        <taxon>Bacteria</taxon>
        <taxon>Pseudomonadati</taxon>
        <taxon>Pseudomonadota</taxon>
        <taxon>Alphaproteobacteria</taxon>
        <taxon>Hyphomicrobiales</taxon>
        <taxon>Nitrobacteraceae</taxon>
        <taxon>Bradyrhizobium</taxon>
    </lineage>
</organism>
<evidence type="ECO:0000313" key="1">
    <source>
        <dbReference type="EMBL" id="RXH41902.1"/>
    </source>
</evidence>
<protein>
    <submittedName>
        <fullName evidence="1">Uncharacterized protein</fullName>
    </submittedName>
</protein>
<accession>A0A4Q0SQZ6</accession>
<name>A0A4Q0SQZ6_9BRAD</name>
<evidence type="ECO:0000313" key="2">
    <source>
        <dbReference type="Proteomes" id="UP000290565"/>
    </source>
</evidence>
<comment type="caution">
    <text evidence="1">The sequence shown here is derived from an EMBL/GenBank/DDBJ whole genome shotgun (WGS) entry which is preliminary data.</text>
</comment>